<organism evidence="3 4">
    <name type="scientific">Bugula neritina</name>
    <name type="common">Brown bryozoan</name>
    <name type="synonym">Sertularia neritina</name>
    <dbReference type="NCBI Taxonomy" id="10212"/>
    <lineage>
        <taxon>Eukaryota</taxon>
        <taxon>Metazoa</taxon>
        <taxon>Spiralia</taxon>
        <taxon>Lophotrochozoa</taxon>
        <taxon>Bryozoa</taxon>
        <taxon>Gymnolaemata</taxon>
        <taxon>Cheilostomatida</taxon>
        <taxon>Flustrina</taxon>
        <taxon>Buguloidea</taxon>
        <taxon>Bugulidae</taxon>
        <taxon>Bugula</taxon>
    </lineage>
</organism>
<dbReference type="CDD" id="cd05380">
    <property type="entry name" value="CAP_euk"/>
    <property type="match status" value="1"/>
</dbReference>
<dbReference type="SUPFAM" id="SSF55797">
    <property type="entry name" value="PR-1-like"/>
    <property type="match status" value="1"/>
</dbReference>
<dbReference type="InterPro" id="IPR035940">
    <property type="entry name" value="CAP_sf"/>
</dbReference>
<proteinExistence type="predicted"/>
<feature type="signal peptide" evidence="1">
    <location>
        <begin position="1"/>
        <end position="26"/>
    </location>
</feature>
<dbReference type="InterPro" id="IPR014044">
    <property type="entry name" value="CAP_dom"/>
</dbReference>
<reference evidence="3" key="1">
    <citation type="submission" date="2020-06" db="EMBL/GenBank/DDBJ databases">
        <title>Draft genome of Bugula neritina, a colonial animal packing powerful symbionts and potential medicines.</title>
        <authorList>
            <person name="Rayko M."/>
        </authorList>
    </citation>
    <scope>NUCLEOTIDE SEQUENCE [LARGE SCALE GENOMIC DNA]</scope>
    <source>
        <strain evidence="3">Kwan_BN1</strain>
    </source>
</reference>
<dbReference type="Proteomes" id="UP000593567">
    <property type="component" value="Unassembled WGS sequence"/>
</dbReference>
<name>A0A7J7JL56_BUGNE</name>
<protein>
    <recommendedName>
        <fullName evidence="2">SCP domain-containing protein</fullName>
    </recommendedName>
</protein>
<dbReference type="OrthoDB" id="674273at2759"/>
<comment type="caution">
    <text evidence="3">The sequence shown here is derived from an EMBL/GenBank/DDBJ whole genome shotgun (WGS) entry which is preliminary data.</text>
</comment>
<dbReference type="EMBL" id="VXIV02002354">
    <property type="protein sequence ID" value="KAF6026088.1"/>
    <property type="molecule type" value="Genomic_DNA"/>
</dbReference>
<gene>
    <name evidence="3" type="ORF">EB796_015609</name>
</gene>
<dbReference type="Pfam" id="PF00188">
    <property type="entry name" value="CAP"/>
    <property type="match status" value="1"/>
</dbReference>
<sequence length="141" mass="16284">MALIGMFLDLKWYIILTLTVVAQISATQYSDQDCSPHYFRYNPKHTACIKKDTTPNGGVNWKSMTDFDRRLIVESHNYFRGNVHVYNGGRRASNMLPISYDRELENLAQLWAANCIFAHDEFTQRYIPGKYSLGQNLALVQ</sequence>
<keyword evidence="4" id="KW-1185">Reference proteome</keyword>
<dbReference type="AlphaFoldDB" id="A0A7J7JL56"/>
<evidence type="ECO:0000313" key="4">
    <source>
        <dbReference type="Proteomes" id="UP000593567"/>
    </source>
</evidence>
<evidence type="ECO:0000313" key="3">
    <source>
        <dbReference type="EMBL" id="KAF6026088.1"/>
    </source>
</evidence>
<feature type="chain" id="PRO_5029575981" description="SCP domain-containing protein" evidence="1">
    <location>
        <begin position="27"/>
        <end position="141"/>
    </location>
</feature>
<evidence type="ECO:0000259" key="2">
    <source>
        <dbReference type="Pfam" id="PF00188"/>
    </source>
</evidence>
<accession>A0A7J7JL56</accession>
<keyword evidence="1" id="KW-0732">Signal</keyword>
<dbReference type="Gene3D" id="3.40.33.10">
    <property type="entry name" value="CAP"/>
    <property type="match status" value="1"/>
</dbReference>
<evidence type="ECO:0000256" key="1">
    <source>
        <dbReference type="SAM" id="SignalP"/>
    </source>
</evidence>
<feature type="domain" description="SCP" evidence="2">
    <location>
        <begin position="76"/>
        <end position="128"/>
    </location>
</feature>